<name>A0A0G4EXF0_VITBC</name>
<reference evidence="3 4" key="1">
    <citation type="submission" date="2014-11" db="EMBL/GenBank/DDBJ databases">
        <authorList>
            <person name="Zhu J."/>
            <person name="Qi W."/>
            <person name="Song R."/>
        </authorList>
    </citation>
    <scope>NUCLEOTIDE SEQUENCE [LARGE SCALE GENOMIC DNA]</scope>
</reference>
<feature type="compositionally biased region" description="Low complexity" evidence="1">
    <location>
        <begin position="248"/>
        <end position="263"/>
    </location>
</feature>
<feature type="compositionally biased region" description="Basic and acidic residues" evidence="1">
    <location>
        <begin position="112"/>
        <end position="122"/>
    </location>
</feature>
<gene>
    <name evidence="3" type="ORF">Vbra_13831</name>
</gene>
<dbReference type="Pfam" id="PF00168">
    <property type="entry name" value="C2"/>
    <property type="match status" value="1"/>
</dbReference>
<feature type="region of interest" description="Disordered" evidence="1">
    <location>
        <begin position="453"/>
        <end position="479"/>
    </location>
</feature>
<dbReference type="CDD" id="cd14273">
    <property type="entry name" value="UBA_TAP-C_like"/>
    <property type="match status" value="1"/>
</dbReference>
<keyword evidence="4" id="KW-1185">Reference proteome</keyword>
<protein>
    <recommendedName>
        <fullName evidence="2">C2 domain-containing protein</fullName>
    </recommendedName>
</protein>
<dbReference type="InterPro" id="IPR000008">
    <property type="entry name" value="C2_dom"/>
</dbReference>
<feature type="region of interest" description="Disordered" evidence="1">
    <location>
        <begin position="248"/>
        <end position="316"/>
    </location>
</feature>
<dbReference type="InterPro" id="IPR052145">
    <property type="entry name" value="Mediator/Homeobox_domain"/>
</dbReference>
<feature type="region of interest" description="Disordered" evidence="1">
    <location>
        <begin position="52"/>
        <end position="123"/>
    </location>
</feature>
<feature type="domain" description="C2" evidence="2">
    <location>
        <begin position="107"/>
        <end position="223"/>
    </location>
</feature>
<feature type="compositionally biased region" description="Gly residues" evidence="1">
    <location>
        <begin position="355"/>
        <end position="364"/>
    </location>
</feature>
<accession>A0A0G4EXF0</accession>
<dbReference type="SMART" id="SM00239">
    <property type="entry name" value="C2"/>
    <property type="match status" value="1"/>
</dbReference>
<feature type="region of interest" description="Disordered" evidence="1">
    <location>
        <begin position="499"/>
        <end position="542"/>
    </location>
</feature>
<sequence>MPLTPEEQQKIDTVAEVLRSTPQDAVRLLNATNWNVEEAVALAIEARRDLPAERQHQLERKQSQQQQQQQQQLPAPVPVPVTVDTHQPQQPSPVSVSSAASKAAASSSSRGSRAEREREKVRAGRKVPTLVVNVVRARKLKHVGAHSIEVEVEGFPYKTQFVEGDERPVFQRAFEFTKFQDTSFVRFTVYHQRMMFGDKRAAEAHFSLSNLGDDYSKRCTGWITLEHKDRYAGELLCDVYVIKPKTAPAPQAAPQTSVDKQAPTPTPAPKPQAESLPNLIDWDEGEATETPTPKQQAHPAANAQPVTTPVSASSASNADLTLRNGLDDLLSAEIDNVLPTVQQQRGDEGQQVTAAGGGGGGGAAGASDAFRPAFHSPSFSEGFGSQQFPAFPQIAGGGGGGTPQAQSAMSQSYPAPAPSFPEYPQRSSTFASSMQPSSLGYLTAFQPGIAQAMAAQQQQHQHQQQQGGQGVPGTYATMPGGLPGGMGMLHMSAGPSVSYNVGVGGSPSGRSPSLGSGGQSPTMSSTQQQQQQQAARRGSVPY</sequence>
<feature type="compositionally biased region" description="Low complexity" evidence="1">
    <location>
        <begin position="63"/>
        <end position="111"/>
    </location>
</feature>
<dbReference type="Proteomes" id="UP000041254">
    <property type="component" value="Unassembled WGS sequence"/>
</dbReference>
<evidence type="ECO:0000313" key="4">
    <source>
        <dbReference type="Proteomes" id="UP000041254"/>
    </source>
</evidence>
<dbReference type="AlphaFoldDB" id="A0A0G4EXF0"/>
<dbReference type="EMBL" id="CDMY01000339">
    <property type="protein sequence ID" value="CEM03366.1"/>
    <property type="molecule type" value="Genomic_DNA"/>
</dbReference>
<evidence type="ECO:0000256" key="1">
    <source>
        <dbReference type="SAM" id="MobiDB-lite"/>
    </source>
</evidence>
<dbReference type="Pfam" id="PF14555">
    <property type="entry name" value="UBA_4"/>
    <property type="match status" value="1"/>
</dbReference>
<dbReference type="InParanoid" id="A0A0G4EXF0"/>
<feature type="compositionally biased region" description="Polar residues" evidence="1">
    <location>
        <begin position="403"/>
        <end position="413"/>
    </location>
</feature>
<dbReference type="VEuPathDB" id="CryptoDB:Vbra_13831"/>
<evidence type="ECO:0000313" key="3">
    <source>
        <dbReference type="EMBL" id="CEM03366.1"/>
    </source>
</evidence>
<evidence type="ECO:0000259" key="2">
    <source>
        <dbReference type="PROSITE" id="PS50004"/>
    </source>
</evidence>
<dbReference type="SUPFAM" id="SSF49562">
    <property type="entry name" value="C2 domain (Calcium/lipid-binding domain, CaLB)"/>
    <property type="match status" value="1"/>
</dbReference>
<dbReference type="InterPro" id="IPR035892">
    <property type="entry name" value="C2_domain_sf"/>
</dbReference>
<dbReference type="PROSITE" id="PS50004">
    <property type="entry name" value="C2"/>
    <property type="match status" value="1"/>
</dbReference>
<proteinExistence type="predicted"/>
<organism evidence="3 4">
    <name type="scientific">Vitrella brassicaformis (strain CCMP3155)</name>
    <dbReference type="NCBI Taxonomy" id="1169540"/>
    <lineage>
        <taxon>Eukaryota</taxon>
        <taxon>Sar</taxon>
        <taxon>Alveolata</taxon>
        <taxon>Colpodellida</taxon>
        <taxon>Vitrellaceae</taxon>
        <taxon>Vitrella</taxon>
    </lineage>
</organism>
<feature type="compositionally biased region" description="Basic and acidic residues" evidence="1">
    <location>
        <begin position="52"/>
        <end position="62"/>
    </location>
</feature>
<feature type="compositionally biased region" description="Low complexity" evidence="1">
    <location>
        <begin position="453"/>
        <end position="466"/>
    </location>
</feature>
<dbReference type="PANTHER" id="PTHR24330">
    <property type="entry name" value="HOMEOBOX PROTEIN BARH-LIKE"/>
    <property type="match status" value="1"/>
</dbReference>
<dbReference type="Gene3D" id="2.60.40.150">
    <property type="entry name" value="C2 domain"/>
    <property type="match status" value="1"/>
</dbReference>
<feature type="region of interest" description="Disordered" evidence="1">
    <location>
        <begin position="341"/>
        <end position="366"/>
    </location>
</feature>
<feature type="region of interest" description="Disordered" evidence="1">
    <location>
        <begin position="397"/>
        <end position="431"/>
    </location>
</feature>
<dbReference type="PANTHER" id="PTHR24330:SF19">
    <property type="entry name" value="MEDIATOR OF RNA POLYMERASE II TRANSCRIPTION SUBUNIT 29"/>
    <property type="match status" value="1"/>
</dbReference>
<feature type="compositionally biased region" description="Polar residues" evidence="1">
    <location>
        <begin position="304"/>
        <end position="316"/>
    </location>
</feature>